<dbReference type="EMBL" id="JANJYJ010000007">
    <property type="protein sequence ID" value="KAK3198018.1"/>
    <property type="molecule type" value="Genomic_DNA"/>
</dbReference>
<keyword evidence="3" id="KW-1185">Reference proteome</keyword>
<gene>
    <name evidence="2" type="ORF">Dsin_021433</name>
</gene>
<accession>A0AAD9ZZS1</accession>
<proteinExistence type="predicted"/>
<organism evidence="2 3">
    <name type="scientific">Dipteronia sinensis</name>
    <dbReference type="NCBI Taxonomy" id="43782"/>
    <lineage>
        <taxon>Eukaryota</taxon>
        <taxon>Viridiplantae</taxon>
        <taxon>Streptophyta</taxon>
        <taxon>Embryophyta</taxon>
        <taxon>Tracheophyta</taxon>
        <taxon>Spermatophyta</taxon>
        <taxon>Magnoliopsida</taxon>
        <taxon>eudicotyledons</taxon>
        <taxon>Gunneridae</taxon>
        <taxon>Pentapetalae</taxon>
        <taxon>rosids</taxon>
        <taxon>malvids</taxon>
        <taxon>Sapindales</taxon>
        <taxon>Sapindaceae</taxon>
        <taxon>Hippocastanoideae</taxon>
        <taxon>Acereae</taxon>
        <taxon>Dipteronia</taxon>
    </lineage>
</organism>
<dbReference type="Pfam" id="PF03478">
    <property type="entry name" value="Beta-prop_KIB1-4"/>
    <property type="match status" value="1"/>
</dbReference>
<comment type="caution">
    <text evidence="2">The sequence shown here is derived from an EMBL/GenBank/DDBJ whole genome shotgun (WGS) entry which is preliminary data.</text>
</comment>
<dbReference type="Proteomes" id="UP001281410">
    <property type="component" value="Unassembled WGS sequence"/>
</dbReference>
<dbReference type="AlphaFoldDB" id="A0AAD9ZZS1"/>
<evidence type="ECO:0000313" key="3">
    <source>
        <dbReference type="Proteomes" id="UP001281410"/>
    </source>
</evidence>
<feature type="domain" description="KIB1-4 beta-propeller" evidence="1">
    <location>
        <begin position="13"/>
        <end position="141"/>
    </location>
</feature>
<dbReference type="InterPro" id="IPR005174">
    <property type="entry name" value="KIB1-4_b-propeller"/>
</dbReference>
<sequence>MYGFQRPKIGVIDYLSDLICFKGCFCLLTKEYNIRVLDAAYAYSTIQTQGYKKEIDTQFYEIEMSSDISREILILRYPVEFGDQILLGIRFSRNHFEETYNFKVFQLVTCKRKWVKLDSLGNCVTFLGRNCRIVQDVLFYQGIER</sequence>
<protein>
    <recommendedName>
        <fullName evidence="1">KIB1-4 beta-propeller domain-containing protein</fullName>
    </recommendedName>
</protein>
<name>A0AAD9ZZS1_9ROSI</name>
<evidence type="ECO:0000313" key="2">
    <source>
        <dbReference type="EMBL" id="KAK3198018.1"/>
    </source>
</evidence>
<evidence type="ECO:0000259" key="1">
    <source>
        <dbReference type="Pfam" id="PF03478"/>
    </source>
</evidence>
<reference evidence="2" key="1">
    <citation type="journal article" date="2023" name="Plant J.">
        <title>Genome sequences and population genomics provide insights into the demographic history, inbreeding, and mutation load of two 'living fossil' tree species of Dipteronia.</title>
        <authorList>
            <person name="Feng Y."/>
            <person name="Comes H.P."/>
            <person name="Chen J."/>
            <person name="Zhu S."/>
            <person name="Lu R."/>
            <person name="Zhang X."/>
            <person name="Li P."/>
            <person name="Qiu J."/>
            <person name="Olsen K.M."/>
            <person name="Qiu Y."/>
        </authorList>
    </citation>
    <scope>NUCLEOTIDE SEQUENCE</scope>
    <source>
        <strain evidence="2">NBL</strain>
    </source>
</reference>